<keyword evidence="2 7" id="KW-0808">Transferase</keyword>
<feature type="domain" description="Protein arginine N-methyltransferase" evidence="8">
    <location>
        <begin position="177"/>
        <end position="339"/>
    </location>
</feature>
<accession>A0AAW1UEM7</accession>
<dbReference type="PANTHER" id="PTHR11006">
    <property type="entry name" value="PROTEIN ARGININE N-METHYLTRANSFERASE"/>
    <property type="match status" value="1"/>
</dbReference>
<dbReference type="PIRSF" id="PIRSF036946">
    <property type="entry name" value="Arg_N-mtase"/>
    <property type="match status" value="1"/>
</dbReference>
<dbReference type="EMBL" id="JARQZJ010000072">
    <property type="protein sequence ID" value="KAK9882087.1"/>
    <property type="molecule type" value="Genomic_DNA"/>
</dbReference>
<evidence type="ECO:0000313" key="9">
    <source>
        <dbReference type="EMBL" id="KAK9882087.1"/>
    </source>
</evidence>
<dbReference type="FunFam" id="3.40.50.150:FF:000071">
    <property type="entry name" value="Protein arginine N-methyltransferase 7"/>
    <property type="match status" value="1"/>
</dbReference>
<dbReference type="InterPro" id="IPR014644">
    <property type="entry name" value="MeTrfase_PRMT7"/>
</dbReference>
<keyword evidence="1 7" id="KW-0489">Methyltransferase</keyword>
<evidence type="ECO:0000259" key="8">
    <source>
        <dbReference type="Pfam" id="PF22528"/>
    </source>
</evidence>
<dbReference type="FunFam" id="3.40.50.150:FF:000070">
    <property type="entry name" value="Protein arginine N-methyltransferase 7"/>
    <property type="match status" value="1"/>
</dbReference>
<comment type="function">
    <text evidence="5">Essential arginine methyltransferase that can both catalyze the formation of omega-N monomethylarginine (MMA) and symmetrical dimethylarginine (sDMA). Specifically mediates the symmetrical dimethylation of arginine residues in the small nuclear ribonucleoproteins SmD1 and SmD3.</text>
</comment>
<dbReference type="CDD" id="cd02440">
    <property type="entry name" value="AdoMet_MTases"/>
    <property type="match status" value="1"/>
</dbReference>
<keyword evidence="10" id="KW-1185">Reference proteome</keyword>
<dbReference type="InterPro" id="IPR025799">
    <property type="entry name" value="Arg_MeTrfase"/>
</dbReference>
<comment type="caution">
    <text evidence="9">The sequence shown here is derived from an EMBL/GenBank/DDBJ whole genome shotgun (WGS) entry which is preliminary data.</text>
</comment>
<dbReference type="EC" id="2.1.1.-" evidence="6"/>
<keyword evidence="3 7" id="KW-0949">S-adenosyl-L-methionine</keyword>
<dbReference type="Proteomes" id="UP001431783">
    <property type="component" value="Unassembled WGS sequence"/>
</dbReference>
<evidence type="ECO:0000313" key="10">
    <source>
        <dbReference type="Proteomes" id="UP001431783"/>
    </source>
</evidence>
<evidence type="ECO:0000256" key="4">
    <source>
        <dbReference type="ARBA" id="ARBA00022737"/>
    </source>
</evidence>
<dbReference type="Pfam" id="PF06325">
    <property type="entry name" value="PrmA"/>
    <property type="match status" value="1"/>
</dbReference>
<evidence type="ECO:0000256" key="6">
    <source>
        <dbReference type="PIRNR" id="PIRNR036946"/>
    </source>
</evidence>
<organism evidence="9 10">
    <name type="scientific">Henosepilachna vigintioctopunctata</name>
    <dbReference type="NCBI Taxonomy" id="420089"/>
    <lineage>
        <taxon>Eukaryota</taxon>
        <taxon>Metazoa</taxon>
        <taxon>Ecdysozoa</taxon>
        <taxon>Arthropoda</taxon>
        <taxon>Hexapoda</taxon>
        <taxon>Insecta</taxon>
        <taxon>Pterygota</taxon>
        <taxon>Neoptera</taxon>
        <taxon>Endopterygota</taxon>
        <taxon>Coleoptera</taxon>
        <taxon>Polyphaga</taxon>
        <taxon>Cucujiformia</taxon>
        <taxon>Coccinelloidea</taxon>
        <taxon>Coccinellidae</taxon>
        <taxon>Epilachninae</taxon>
        <taxon>Epilachnini</taxon>
        <taxon>Henosepilachna</taxon>
    </lineage>
</organism>
<gene>
    <name evidence="9" type="ORF">WA026_018933</name>
</gene>
<comment type="function">
    <text evidence="6">Arginine methyltransferase that can both catalyze the formation of omega-N monomethylarginine (MMA) and symmetrical dimethylarginine (sDMA).</text>
</comment>
<evidence type="ECO:0000256" key="5">
    <source>
        <dbReference type="ARBA" id="ARBA00025081"/>
    </source>
</evidence>
<dbReference type="GO" id="GO:0016274">
    <property type="term" value="F:protein-arginine N-methyltransferase activity"/>
    <property type="evidence" value="ECO:0007669"/>
    <property type="project" value="InterPro"/>
</dbReference>
<keyword evidence="4" id="KW-0677">Repeat</keyword>
<dbReference type="PANTHER" id="PTHR11006:SF4">
    <property type="entry name" value="PROTEIN ARGININE N-METHYLTRANSFERASE 7"/>
    <property type="match status" value="1"/>
</dbReference>
<dbReference type="GO" id="GO:0042054">
    <property type="term" value="F:histone methyltransferase activity"/>
    <property type="evidence" value="ECO:0007669"/>
    <property type="project" value="TreeGrafter"/>
</dbReference>
<dbReference type="InterPro" id="IPR029063">
    <property type="entry name" value="SAM-dependent_MTases_sf"/>
</dbReference>
<evidence type="ECO:0000256" key="3">
    <source>
        <dbReference type="ARBA" id="ARBA00022691"/>
    </source>
</evidence>
<comment type="similarity">
    <text evidence="6">Belongs to the class I-like SAM-binding methyltransferase superfamily. Protein arginine N-methyltransferase family. PRMT7 subfamily.</text>
</comment>
<dbReference type="AlphaFoldDB" id="A0AAW1UEM7"/>
<dbReference type="Gene3D" id="3.40.50.150">
    <property type="entry name" value="Vaccinia Virus protein VP39"/>
    <property type="match status" value="2"/>
</dbReference>
<evidence type="ECO:0000256" key="1">
    <source>
        <dbReference type="ARBA" id="ARBA00022603"/>
    </source>
</evidence>
<dbReference type="SUPFAM" id="SSF53335">
    <property type="entry name" value="S-adenosyl-L-methionine-dependent methyltransferases"/>
    <property type="match status" value="2"/>
</dbReference>
<dbReference type="PROSITE" id="PS51678">
    <property type="entry name" value="SAM_MT_PRMT"/>
    <property type="match status" value="2"/>
</dbReference>
<evidence type="ECO:0000256" key="7">
    <source>
        <dbReference type="PROSITE-ProRule" id="PRU01015"/>
    </source>
</evidence>
<sequence>MNVFIQKRNVITGSSDWVVENENYDYHQEVARSSFADMLHDTERNRLYDDALKLAIEKIHARGEKAIVLDIGTGTGLLSMMAIRNGADKVTACEAFKPMSECALKIIDLNGFKNKIKVIPKRSTELTVGENNDLTERCNILVTEVFDTELIGEGALSTFKHAHEVLLTKDCIVIPSSATVYAQVVECPLVHKWNRMNDIYDGNECLLKIPESLRNCGGCAAVHDIQLNQLPIELVKTLVSPTAVLQFDWSGKTPFVFERSTILSLKAECDGIAQALFMWWDLKMDEEKKIVLSCAPFWAHPLLKNGKTVRIPWRDHWMQAVYYFPNEMEFSSGDELNLLSCHDEYSLWFNIKKNLKLEQKDYLNPVCTCGFHLFPRTRIGQINDKHKNNILMNTLKHNASEKVILIISNGFYLSLIACKLNASKIYIFENNPFSKRVMQDFIKYNDLKNVLLFDSIEALQIELPEKSIDLVLAEPYFVTSILPWDNLFFYYSIRKIHKRLKKNVQIYPRSAKVKAIAVCFDDLHKIRTPLINCEGFKMNDFDKLIEESSNISDDAVEVQPLWEYPGTALSKVAEVLNIDFTKNSLEVLENKGVFNIEWDQPCNGIAIWMEWFHDRRDNREDIIFTGPILPPIIGEKISWDMNSRQGVCLFPDKKVKCLNYTFKLDLINGSVNFEYH</sequence>
<dbReference type="InterPro" id="IPR055135">
    <property type="entry name" value="PRMT_dom"/>
</dbReference>
<name>A0AAW1UEM7_9CUCU</name>
<evidence type="ECO:0000256" key="2">
    <source>
        <dbReference type="ARBA" id="ARBA00022679"/>
    </source>
</evidence>
<protein>
    <recommendedName>
        <fullName evidence="6">Protein arginine N-methyltransferase</fullName>
        <ecNumber evidence="6">2.1.1.-</ecNumber>
    </recommendedName>
</protein>
<dbReference type="Pfam" id="PF22528">
    <property type="entry name" value="PRMT_C"/>
    <property type="match status" value="1"/>
</dbReference>
<proteinExistence type="inferred from homology"/>
<reference evidence="9 10" key="1">
    <citation type="submission" date="2023-03" db="EMBL/GenBank/DDBJ databases">
        <title>Genome insight into feeding habits of ladybird beetles.</title>
        <authorList>
            <person name="Li H.-S."/>
            <person name="Huang Y.-H."/>
            <person name="Pang H."/>
        </authorList>
    </citation>
    <scope>NUCLEOTIDE SEQUENCE [LARGE SCALE GENOMIC DNA]</scope>
    <source>
        <strain evidence="9">SYSU_2023b</strain>
        <tissue evidence="9">Whole body</tissue>
    </source>
</reference>
<dbReference type="GO" id="GO:0032259">
    <property type="term" value="P:methylation"/>
    <property type="evidence" value="ECO:0007669"/>
    <property type="project" value="UniProtKB-KW"/>
</dbReference>
<dbReference type="Gene3D" id="2.70.160.11">
    <property type="entry name" value="Hnrnp arginine n-methyltransferase1"/>
    <property type="match status" value="2"/>
</dbReference>